<evidence type="ECO:0008006" key="4">
    <source>
        <dbReference type="Google" id="ProtNLM"/>
    </source>
</evidence>
<feature type="compositionally biased region" description="Basic and acidic residues" evidence="1">
    <location>
        <begin position="97"/>
        <end position="120"/>
    </location>
</feature>
<sequence>MLTTLMQALSLHLAVCTIFIRLYKTLKIVISLYHDDKLDVPVPAGDRKVVEDNHESFLRHMSNDLHTTGALDELMKPVRAMNNNLSDLKKLQQKLEQQQKKEPEKKQQQQKKKQPEEKQQEHYVQALVALHGEVTNKLSILGLMPSSPLAEVVKQLKEKALKRAGMSEEELQQVIEQRSAARKKEFAESDRMRAELSARGIALMDEPAGTLWKPSEPAELVEEP</sequence>
<dbReference type="GO" id="GO:0005524">
    <property type="term" value="F:ATP binding"/>
    <property type="evidence" value="ECO:0007669"/>
    <property type="project" value="InterPro"/>
</dbReference>
<dbReference type="Proteomes" id="UP000324705">
    <property type="component" value="Chromosome 1B"/>
</dbReference>
<dbReference type="SUPFAM" id="SSF47323">
    <property type="entry name" value="Anticodon-binding domain of a subclass of class I aminoacyl-tRNA synthetases"/>
    <property type="match status" value="1"/>
</dbReference>
<name>A0A9R0QT17_TRITD</name>
<dbReference type="Gramene" id="TRITD1Bv1G091430.1">
    <property type="protein sequence ID" value="TRITD1Bv1G091430.1"/>
    <property type="gene ID" value="TRITD1Bv1G091430"/>
</dbReference>
<dbReference type="InterPro" id="IPR009080">
    <property type="entry name" value="tRNAsynth_Ia_anticodon-bd"/>
</dbReference>
<dbReference type="PANTHER" id="PTHR10890:SF24">
    <property type="entry name" value="CYSTEINE--TRNA LIGASE"/>
    <property type="match status" value="1"/>
</dbReference>
<dbReference type="GO" id="GO:0004817">
    <property type="term" value="F:cysteine-tRNA ligase activity"/>
    <property type="evidence" value="ECO:0007669"/>
    <property type="project" value="TreeGrafter"/>
</dbReference>
<evidence type="ECO:0000256" key="1">
    <source>
        <dbReference type="SAM" id="MobiDB-lite"/>
    </source>
</evidence>
<evidence type="ECO:0000313" key="2">
    <source>
        <dbReference type="EMBL" id="VAH16086.1"/>
    </source>
</evidence>
<protein>
    <recommendedName>
        <fullName evidence="4">Cysteinyl-tRNA synthetase</fullName>
    </recommendedName>
</protein>
<dbReference type="OMA" id="CTTFIRR"/>
<dbReference type="PANTHER" id="PTHR10890">
    <property type="entry name" value="CYSTEINYL-TRNA SYNTHETASE"/>
    <property type="match status" value="1"/>
</dbReference>
<dbReference type="InterPro" id="IPR024909">
    <property type="entry name" value="Cys-tRNA/MSH_ligase"/>
</dbReference>
<proteinExistence type="predicted"/>
<gene>
    <name evidence="2" type="ORF">TRITD_1Bv1G091430</name>
</gene>
<evidence type="ECO:0000313" key="3">
    <source>
        <dbReference type="Proteomes" id="UP000324705"/>
    </source>
</evidence>
<keyword evidence="3" id="KW-1185">Reference proteome</keyword>
<dbReference type="Gene3D" id="1.20.120.1910">
    <property type="entry name" value="Cysteine-tRNA ligase, C-terminal anti-codon recognition domain"/>
    <property type="match status" value="2"/>
</dbReference>
<accession>A0A9R0QT17</accession>
<reference evidence="2 3" key="1">
    <citation type="submission" date="2017-09" db="EMBL/GenBank/DDBJ databases">
        <authorList>
            <consortium name="International Durum Wheat Genome Sequencing Consortium (IDWGSC)"/>
            <person name="Milanesi L."/>
        </authorList>
    </citation>
    <scope>NUCLEOTIDE SEQUENCE [LARGE SCALE GENOMIC DNA]</scope>
    <source>
        <strain evidence="3">cv. Svevo</strain>
    </source>
</reference>
<dbReference type="GO" id="GO:0005737">
    <property type="term" value="C:cytoplasm"/>
    <property type="evidence" value="ECO:0007669"/>
    <property type="project" value="TreeGrafter"/>
</dbReference>
<feature type="region of interest" description="Disordered" evidence="1">
    <location>
        <begin position="94"/>
        <end position="120"/>
    </location>
</feature>
<dbReference type="AlphaFoldDB" id="A0A9R0QT17"/>
<dbReference type="EMBL" id="LT934112">
    <property type="protein sequence ID" value="VAH16086.1"/>
    <property type="molecule type" value="Genomic_DNA"/>
</dbReference>
<dbReference type="GO" id="GO:0006423">
    <property type="term" value="P:cysteinyl-tRNA aminoacylation"/>
    <property type="evidence" value="ECO:0007669"/>
    <property type="project" value="TreeGrafter"/>
</dbReference>
<organism evidence="2 3">
    <name type="scientific">Triticum turgidum subsp. durum</name>
    <name type="common">Durum wheat</name>
    <name type="synonym">Triticum durum</name>
    <dbReference type="NCBI Taxonomy" id="4567"/>
    <lineage>
        <taxon>Eukaryota</taxon>
        <taxon>Viridiplantae</taxon>
        <taxon>Streptophyta</taxon>
        <taxon>Embryophyta</taxon>
        <taxon>Tracheophyta</taxon>
        <taxon>Spermatophyta</taxon>
        <taxon>Magnoliopsida</taxon>
        <taxon>Liliopsida</taxon>
        <taxon>Poales</taxon>
        <taxon>Poaceae</taxon>
        <taxon>BOP clade</taxon>
        <taxon>Pooideae</taxon>
        <taxon>Triticodae</taxon>
        <taxon>Triticeae</taxon>
        <taxon>Triticinae</taxon>
        <taxon>Triticum</taxon>
    </lineage>
</organism>